<comment type="catalytic activity">
    <reaction evidence="6">
        <text>cytidine(1402) in 16S rRNA + S-adenosyl-L-methionine = N(4)-methylcytidine(1402) in 16S rRNA + S-adenosyl-L-homocysteine + H(+)</text>
        <dbReference type="Rhea" id="RHEA:42928"/>
        <dbReference type="Rhea" id="RHEA-COMP:10286"/>
        <dbReference type="Rhea" id="RHEA-COMP:10287"/>
        <dbReference type="ChEBI" id="CHEBI:15378"/>
        <dbReference type="ChEBI" id="CHEBI:57856"/>
        <dbReference type="ChEBI" id="CHEBI:59789"/>
        <dbReference type="ChEBI" id="CHEBI:74506"/>
        <dbReference type="ChEBI" id="CHEBI:82748"/>
        <dbReference type="EC" id="2.1.1.199"/>
    </reaction>
</comment>
<dbReference type="InterPro" id="IPR023397">
    <property type="entry name" value="SAM-dep_MeTrfase_MraW_recog"/>
</dbReference>
<comment type="similarity">
    <text evidence="1 6">Belongs to the methyltransferase superfamily. RsmH family.</text>
</comment>
<feature type="binding site" evidence="6">
    <location>
        <position position="79"/>
    </location>
    <ligand>
        <name>S-adenosyl-L-methionine</name>
        <dbReference type="ChEBI" id="CHEBI:59789"/>
    </ligand>
</feature>
<keyword evidence="2 6" id="KW-0698">rRNA processing</keyword>
<dbReference type="OrthoDB" id="9806637at2"/>
<feature type="region of interest" description="Disordered" evidence="7">
    <location>
        <begin position="287"/>
        <end position="336"/>
    </location>
</feature>
<keyword evidence="5 6" id="KW-0949">S-adenosyl-L-methionine</keyword>
<sequence>MTDAPHKPVMLKEVIDALAPKDGGVYVDATFGAGGYSRAILAAADCTVYGFDRDPTAIARAAEWAKEFAGRLFLINRPFAEMREALAEEGVETVDGVVFDLGVSSMQLDEGARGFSFRYDGPLSMRMDGGNPDAADVIARADAQDLAAIFRRYGEEKRANAIARAILREREKAPIETTGRLAEIVEKATPGAARLKIHPATRVFQALRIFVNDELGQLIAGLRAAERLLRPAGRLVVVAFHSLEDRIVKRFLTGRSAARPAGSRHLPPEEAPPASFQLLYPRALEASAAETEDNPRARSAKLRAGIRTDAPPPPDGDDLGAPKEINLSFMDGGVKK</sequence>
<proteinExistence type="inferred from homology"/>
<dbReference type="PIRSF" id="PIRSF004486">
    <property type="entry name" value="MraW"/>
    <property type="match status" value="1"/>
</dbReference>
<keyword evidence="9" id="KW-1185">Reference proteome</keyword>
<evidence type="ECO:0000313" key="8">
    <source>
        <dbReference type="EMBL" id="PQA89093.1"/>
    </source>
</evidence>
<comment type="function">
    <text evidence="6">Specifically methylates the N4 position of cytidine in position 1402 (C1402) of 16S rRNA.</text>
</comment>
<evidence type="ECO:0000256" key="2">
    <source>
        <dbReference type="ARBA" id="ARBA00022552"/>
    </source>
</evidence>
<comment type="caution">
    <text evidence="8">The sequence shown here is derived from an EMBL/GenBank/DDBJ whole genome shotgun (WGS) entry which is preliminary data.</text>
</comment>
<feature type="binding site" evidence="6">
    <location>
        <position position="52"/>
    </location>
    <ligand>
        <name>S-adenosyl-L-methionine</name>
        <dbReference type="ChEBI" id="CHEBI:59789"/>
    </ligand>
</feature>
<dbReference type="PANTHER" id="PTHR11265:SF0">
    <property type="entry name" value="12S RRNA N4-METHYLCYTIDINE METHYLTRANSFERASE"/>
    <property type="match status" value="1"/>
</dbReference>
<evidence type="ECO:0000256" key="5">
    <source>
        <dbReference type="ARBA" id="ARBA00022691"/>
    </source>
</evidence>
<dbReference type="Pfam" id="PF01795">
    <property type="entry name" value="Methyltransf_5"/>
    <property type="match status" value="1"/>
</dbReference>
<dbReference type="GO" id="GO:0071424">
    <property type="term" value="F:rRNA (cytosine-N4-)-methyltransferase activity"/>
    <property type="evidence" value="ECO:0007669"/>
    <property type="project" value="UniProtKB-UniRule"/>
</dbReference>
<evidence type="ECO:0000256" key="7">
    <source>
        <dbReference type="SAM" id="MobiDB-lite"/>
    </source>
</evidence>
<dbReference type="NCBIfam" id="TIGR00006">
    <property type="entry name" value="16S rRNA (cytosine(1402)-N(4))-methyltransferase RsmH"/>
    <property type="match status" value="1"/>
</dbReference>
<accession>A0A2S7K9D4</accession>
<dbReference type="SUPFAM" id="SSF81799">
    <property type="entry name" value="Putative methyltransferase TM0872, insert domain"/>
    <property type="match status" value="1"/>
</dbReference>
<dbReference type="EMBL" id="PJCH01000003">
    <property type="protein sequence ID" value="PQA89093.1"/>
    <property type="molecule type" value="Genomic_DNA"/>
</dbReference>
<name>A0A2S7K9D4_9PROT</name>
<dbReference type="RefSeq" id="WP_104828731.1">
    <property type="nucleotide sequence ID" value="NZ_PJCH01000003.1"/>
</dbReference>
<dbReference type="SUPFAM" id="SSF53335">
    <property type="entry name" value="S-adenosyl-L-methionine-dependent methyltransferases"/>
    <property type="match status" value="1"/>
</dbReference>
<feature type="binding site" evidence="6">
    <location>
        <position position="100"/>
    </location>
    <ligand>
        <name>S-adenosyl-L-methionine</name>
        <dbReference type="ChEBI" id="CHEBI:59789"/>
    </ligand>
</feature>
<comment type="subcellular location">
    <subcellularLocation>
        <location evidence="6">Cytoplasm</location>
    </subcellularLocation>
</comment>
<reference evidence="8 9" key="1">
    <citation type="submission" date="2017-12" db="EMBL/GenBank/DDBJ databases">
        <authorList>
            <person name="Hurst M.R.H."/>
        </authorList>
    </citation>
    <scope>NUCLEOTIDE SEQUENCE [LARGE SCALE GENOMIC DNA]</scope>
    <source>
        <strain evidence="8 9">SY-3-19</strain>
    </source>
</reference>
<gene>
    <name evidence="6" type="primary">rsmH</name>
    <name evidence="8" type="ORF">CW354_03860</name>
</gene>
<keyword evidence="6" id="KW-0963">Cytoplasm</keyword>
<dbReference type="GO" id="GO:0005737">
    <property type="term" value="C:cytoplasm"/>
    <property type="evidence" value="ECO:0007669"/>
    <property type="project" value="UniProtKB-SubCell"/>
</dbReference>
<evidence type="ECO:0000256" key="1">
    <source>
        <dbReference type="ARBA" id="ARBA00010396"/>
    </source>
</evidence>
<evidence type="ECO:0000256" key="6">
    <source>
        <dbReference type="HAMAP-Rule" id="MF_01007"/>
    </source>
</evidence>
<keyword evidence="3 6" id="KW-0489">Methyltransferase</keyword>
<dbReference type="GO" id="GO:0070475">
    <property type="term" value="P:rRNA base methylation"/>
    <property type="evidence" value="ECO:0007669"/>
    <property type="project" value="UniProtKB-UniRule"/>
</dbReference>
<dbReference type="PANTHER" id="PTHR11265">
    <property type="entry name" value="S-ADENOSYL-METHYLTRANSFERASE MRAW"/>
    <property type="match status" value="1"/>
</dbReference>
<dbReference type="HAMAP" id="MF_01007">
    <property type="entry name" value="16SrRNA_methyltr_H"/>
    <property type="match status" value="1"/>
</dbReference>
<dbReference type="AlphaFoldDB" id="A0A2S7K9D4"/>
<evidence type="ECO:0000256" key="4">
    <source>
        <dbReference type="ARBA" id="ARBA00022679"/>
    </source>
</evidence>
<dbReference type="Gene3D" id="3.40.50.150">
    <property type="entry name" value="Vaccinia Virus protein VP39"/>
    <property type="match status" value="1"/>
</dbReference>
<evidence type="ECO:0000256" key="3">
    <source>
        <dbReference type="ARBA" id="ARBA00022603"/>
    </source>
</evidence>
<dbReference type="InterPro" id="IPR002903">
    <property type="entry name" value="RsmH"/>
</dbReference>
<feature type="binding site" evidence="6">
    <location>
        <begin position="34"/>
        <end position="36"/>
    </location>
    <ligand>
        <name>S-adenosyl-L-methionine</name>
        <dbReference type="ChEBI" id="CHEBI:59789"/>
    </ligand>
</feature>
<dbReference type="Proteomes" id="UP000239504">
    <property type="component" value="Unassembled WGS sequence"/>
</dbReference>
<organism evidence="8 9">
    <name type="scientific">Hyphococcus luteus</name>
    <dbReference type="NCBI Taxonomy" id="2058213"/>
    <lineage>
        <taxon>Bacteria</taxon>
        <taxon>Pseudomonadati</taxon>
        <taxon>Pseudomonadota</taxon>
        <taxon>Alphaproteobacteria</taxon>
        <taxon>Parvularculales</taxon>
        <taxon>Parvularculaceae</taxon>
        <taxon>Hyphococcus</taxon>
    </lineage>
</organism>
<protein>
    <recommendedName>
        <fullName evidence="6">Ribosomal RNA small subunit methyltransferase H</fullName>
        <ecNumber evidence="6">2.1.1.199</ecNumber>
    </recommendedName>
    <alternativeName>
        <fullName evidence="6">16S rRNA m(4)C1402 methyltransferase</fullName>
    </alternativeName>
    <alternativeName>
        <fullName evidence="6">rRNA (cytosine-N(4)-)-methyltransferase RsmH</fullName>
    </alternativeName>
</protein>
<dbReference type="InterPro" id="IPR029063">
    <property type="entry name" value="SAM-dependent_MTases_sf"/>
</dbReference>
<dbReference type="EC" id="2.1.1.199" evidence="6"/>
<dbReference type="Gene3D" id="1.10.150.170">
    <property type="entry name" value="Putative methyltransferase TM0872, insert domain"/>
    <property type="match status" value="1"/>
</dbReference>
<feature type="binding site" evidence="6">
    <location>
        <position position="107"/>
    </location>
    <ligand>
        <name>S-adenosyl-L-methionine</name>
        <dbReference type="ChEBI" id="CHEBI:59789"/>
    </ligand>
</feature>
<evidence type="ECO:0000313" key="9">
    <source>
        <dbReference type="Proteomes" id="UP000239504"/>
    </source>
</evidence>
<keyword evidence="4 6" id="KW-0808">Transferase</keyword>